<accession>A0A9X2RJE4</accession>
<dbReference type="EMBL" id="JANIBC010000008">
    <property type="protein sequence ID" value="MCQ8185821.1"/>
    <property type="molecule type" value="Genomic_DNA"/>
</dbReference>
<evidence type="ECO:0000256" key="3">
    <source>
        <dbReference type="PROSITE-ProRule" id="PRU01106"/>
    </source>
</evidence>
<dbReference type="AlphaFoldDB" id="A0A9X2RJE4"/>
<keyword evidence="6" id="KW-1185">Reference proteome</keyword>
<comment type="caution">
    <text evidence="5">The sequence shown here is derived from an EMBL/GenBank/DDBJ whole genome shotgun (WGS) entry which is preliminary data.</text>
</comment>
<dbReference type="CDD" id="cd03442">
    <property type="entry name" value="BFIT_BACH"/>
    <property type="match status" value="1"/>
</dbReference>
<protein>
    <submittedName>
        <fullName evidence="5">Acyl-CoA thioesterase</fullName>
    </submittedName>
</protein>
<reference evidence="5" key="1">
    <citation type="submission" date="2022-07" db="EMBL/GenBank/DDBJ databases">
        <title>Parvularcula maris sp. nov., an algicidal bacterium isolated from seawater.</title>
        <authorList>
            <person name="Li F."/>
        </authorList>
    </citation>
    <scope>NUCLEOTIDE SEQUENCE</scope>
    <source>
        <strain evidence="5">BGMRC 0090</strain>
    </source>
</reference>
<dbReference type="InterPro" id="IPR040170">
    <property type="entry name" value="Cytosol_ACT"/>
</dbReference>
<gene>
    <name evidence="5" type="ORF">NOG11_10495</name>
</gene>
<dbReference type="InterPro" id="IPR029069">
    <property type="entry name" value="HotDog_dom_sf"/>
</dbReference>
<dbReference type="Pfam" id="PF03061">
    <property type="entry name" value="4HBT"/>
    <property type="match status" value="1"/>
</dbReference>
<sequence length="132" mass="14293">MADDQKPEGELVVRVQPMPADLNSAGDVFGGWVMSQMDLGSSVIAVRRAGGGRVATVAVDAMHFVRPVKVGDLFNCYGRIVREGRTSVTVRVEAWVERQGTFDLEKVTQADFIFVALDAEGRPTPLPAESSE</sequence>
<dbReference type="Gene3D" id="3.10.129.10">
    <property type="entry name" value="Hotdog Thioesterase"/>
    <property type="match status" value="1"/>
</dbReference>
<organism evidence="5 6">
    <name type="scientific">Parvularcula maris</name>
    <dbReference type="NCBI Taxonomy" id="2965077"/>
    <lineage>
        <taxon>Bacteria</taxon>
        <taxon>Pseudomonadati</taxon>
        <taxon>Pseudomonadota</taxon>
        <taxon>Alphaproteobacteria</taxon>
        <taxon>Parvularculales</taxon>
        <taxon>Parvularculaceae</taxon>
        <taxon>Parvularcula</taxon>
    </lineage>
</organism>
<keyword evidence="2 3" id="KW-0378">Hydrolase</keyword>
<dbReference type="PANTHER" id="PTHR11049:SF5">
    <property type="entry name" value="ACYL-COA THIOESTER HYDROLASE YCIA"/>
    <property type="match status" value="1"/>
</dbReference>
<dbReference type="PANTHER" id="PTHR11049">
    <property type="entry name" value="ACYL COENZYME A THIOESTER HYDROLASE"/>
    <property type="match status" value="1"/>
</dbReference>
<evidence type="ECO:0000256" key="2">
    <source>
        <dbReference type="ARBA" id="ARBA00022801"/>
    </source>
</evidence>
<dbReference type="PROSITE" id="PS51770">
    <property type="entry name" value="HOTDOG_ACOT"/>
    <property type="match status" value="1"/>
</dbReference>
<dbReference type="SUPFAM" id="SSF54637">
    <property type="entry name" value="Thioesterase/thiol ester dehydrase-isomerase"/>
    <property type="match status" value="1"/>
</dbReference>
<dbReference type="InterPro" id="IPR006683">
    <property type="entry name" value="Thioestr_dom"/>
</dbReference>
<feature type="domain" description="HotDog ACOT-type" evidence="4">
    <location>
        <begin position="7"/>
        <end position="120"/>
    </location>
</feature>
<proteinExistence type="inferred from homology"/>
<evidence type="ECO:0000259" key="4">
    <source>
        <dbReference type="PROSITE" id="PS51770"/>
    </source>
</evidence>
<evidence type="ECO:0000313" key="6">
    <source>
        <dbReference type="Proteomes" id="UP001142610"/>
    </source>
</evidence>
<dbReference type="RefSeq" id="WP_256619711.1">
    <property type="nucleotide sequence ID" value="NZ_JANIBC010000008.1"/>
</dbReference>
<dbReference type="GO" id="GO:0052816">
    <property type="term" value="F:long-chain fatty acyl-CoA hydrolase activity"/>
    <property type="evidence" value="ECO:0007669"/>
    <property type="project" value="TreeGrafter"/>
</dbReference>
<dbReference type="GO" id="GO:0006637">
    <property type="term" value="P:acyl-CoA metabolic process"/>
    <property type="evidence" value="ECO:0007669"/>
    <property type="project" value="TreeGrafter"/>
</dbReference>
<dbReference type="GO" id="GO:0009062">
    <property type="term" value="P:fatty acid catabolic process"/>
    <property type="evidence" value="ECO:0007669"/>
    <property type="project" value="TreeGrafter"/>
</dbReference>
<evidence type="ECO:0000313" key="5">
    <source>
        <dbReference type="EMBL" id="MCQ8185821.1"/>
    </source>
</evidence>
<evidence type="ECO:0000256" key="1">
    <source>
        <dbReference type="ARBA" id="ARBA00010458"/>
    </source>
</evidence>
<dbReference type="InterPro" id="IPR033120">
    <property type="entry name" value="HOTDOG_ACOT"/>
</dbReference>
<dbReference type="Proteomes" id="UP001142610">
    <property type="component" value="Unassembled WGS sequence"/>
</dbReference>
<name>A0A9X2RJE4_9PROT</name>
<comment type="similarity">
    <text evidence="1">Belongs to the acyl coenzyme A hydrolase family.</text>
</comment>
<dbReference type="GO" id="GO:0005829">
    <property type="term" value="C:cytosol"/>
    <property type="evidence" value="ECO:0007669"/>
    <property type="project" value="TreeGrafter"/>
</dbReference>